<evidence type="ECO:0000313" key="12">
    <source>
        <dbReference type="WBParaSite" id="nRc.2.0.1.t28218-RA"/>
    </source>
</evidence>
<dbReference type="SUPFAM" id="SSF50044">
    <property type="entry name" value="SH3-domain"/>
    <property type="match status" value="1"/>
</dbReference>
<evidence type="ECO:0000256" key="2">
    <source>
        <dbReference type="ARBA" id="ARBA00006529"/>
    </source>
</evidence>
<accession>A0A915JQ40</accession>
<evidence type="ECO:0000259" key="10">
    <source>
        <dbReference type="PROSITE" id="PS50011"/>
    </source>
</evidence>
<feature type="domain" description="SH3" evidence="9">
    <location>
        <begin position="66"/>
        <end position="140"/>
    </location>
</feature>
<dbReference type="GO" id="GO:0004706">
    <property type="term" value="F:JUN kinase kinase kinase activity"/>
    <property type="evidence" value="ECO:0007669"/>
    <property type="project" value="TreeGrafter"/>
</dbReference>
<dbReference type="InterPro" id="IPR001452">
    <property type="entry name" value="SH3_domain"/>
</dbReference>
<evidence type="ECO:0000313" key="11">
    <source>
        <dbReference type="Proteomes" id="UP000887565"/>
    </source>
</evidence>
<evidence type="ECO:0000256" key="6">
    <source>
        <dbReference type="ARBA" id="ARBA00048329"/>
    </source>
</evidence>
<dbReference type="SUPFAM" id="SSF56112">
    <property type="entry name" value="Protein kinase-like (PK-like)"/>
    <property type="match status" value="1"/>
</dbReference>
<evidence type="ECO:0000256" key="8">
    <source>
        <dbReference type="SAM" id="MobiDB-lite"/>
    </source>
</evidence>
<keyword evidence="11" id="KW-1185">Reference proteome</keyword>
<dbReference type="Proteomes" id="UP000887565">
    <property type="component" value="Unplaced"/>
</dbReference>
<organism evidence="11 12">
    <name type="scientific">Romanomermis culicivorax</name>
    <name type="common">Nematode worm</name>
    <dbReference type="NCBI Taxonomy" id="13658"/>
    <lineage>
        <taxon>Eukaryota</taxon>
        <taxon>Metazoa</taxon>
        <taxon>Ecdysozoa</taxon>
        <taxon>Nematoda</taxon>
        <taxon>Enoplea</taxon>
        <taxon>Dorylaimia</taxon>
        <taxon>Mermithida</taxon>
        <taxon>Mermithoidea</taxon>
        <taxon>Mermithidae</taxon>
        <taxon>Romanomermis</taxon>
    </lineage>
</organism>
<keyword evidence="4 7" id="KW-0728">SH3 domain</keyword>
<name>A0A915JQ40_ROMCU</name>
<dbReference type="GO" id="GO:0005524">
    <property type="term" value="F:ATP binding"/>
    <property type="evidence" value="ECO:0007669"/>
    <property type="project" value="InterPro"/>
</dbReference>
<dbReference type="PRINTS" id="PR00452">
    <property type="entry name" value="SH3DOMAIN"/>
</dbReference>
<dbReference type="Gene3D" id="1.10.510.10">
    <property type="entry name" value="Transferase(Phosphotransferase) domain 1"/>
    <property type="match status" value="1"/>
</dbReference>
<dbReference type="InterPro" id="IPR051681">
    <property type="entry name" value="Ser/Thr_Kinases-Pseudokinases"/>
</dbReference>
<dbReference type="InterPro" id="IPR011009">
    <property type="entry name" value="Kinase-like_dom_sf"/>
</dbReference>
<dbReference type="AlphaFoldDB" id="A0A915JQ40"/>
<evidence type="ECO:0000256" key="3">
    <source>
        <dbReference type="ARBA" id="ARBA00012406"/>
    </source>
</evidence>
<dbReference type="PROSITE" id="PS50002">
    <property type="entry name" value="SH3"/>
    <property type="match status" value="1"/>
</dbReference>
<evidence type="ECO:0000256" key="7">
    <source>
        <dbReference type="PROSITE-ProRule" id="PRU00192"/>
    </source>
</evidence>
<dbReference type="PANTHER" id="PTHR44329:SF293">
    <property type="entry name" value="MITOGEN-ACTIVATED PROTEIN KINASE KINASE KINASE"/>
    <property type="match status" value="1"/>
</dbReference>
<comment type="cofactor">
    <cofactor evidence="1">
        <name>Mg(2+)</name>
        <dbReference type="ChEBI" id="CHEBI:18420"/>
    </cofactor>
</comment>
<dbReference type="SMART" id="SM00326">
    <property type="entry name" value="SH3"/>
    <property type="match status" value="1"/>
</dbReference>
<comment type="catalytic activity">
    <reaction evidence="5">
        <text>L-threonyl-[protein] + ATP = O-phospho-L-threonyl-[protein] + ADP + H(+)</text>
        <dbReference type="Rhea" id="RHEA:46608"/>
        <dbReference type="Rhea" id="RHEA-COMP:11060"/>
        <dbReference type="Rhea" id="RHEA-COMP:11605"/>
        <dbReference type="ChEBI" id="CHEBI:15378"/>
        <dbReference type="ChEBI" id="CHEBI:30013"/>
        <dbReference type="ChEBI" id="CHEBI:30616"/>
        <dbReference type="ChEBI" id="CHEBI:61977"/>
        <dbReference type="ChEBI" id="CHEBI:456216"/>
        <dbReference type="EC" id="2.7.11.25"/>
    </reaction>
</comment>
<feature type="domain" description="Protein kinase" evidence="10">
    <location>
        <begin position="167"/>
        <end position="436"/>
    </location>
</feature>
<sequence length="436" mass="48967">MTSYSAENSKSPRLAVIDELGDKRIISNDSNHKFFITSPPPLKTPSSTATSFYQSENNRCSPPNVRPPEIVTVVLDYKAKFSDELNLKRGSVVEVLSKDAKVSGDEGWWTGKLKPEEDDQALSTEKVGIFPSNFVRSDLNATLIELENRQDLKATNNCLQNVIFDDLKFENLLGIGGFGRVHKAKWKNQDVAKDEKNVFMYFYDQKYRAAHIEPGSSLDEIRDCVEREARLFGLLSHKNIVQLLGVSLQAPNFCLILEYCAGESLNKILKHNTQKLSANILIDWAMQIARGMHYLHEQAPISLVHRDLKSSNAREAQYASRMSMCGTYAWMSPEVIKNSTYSKASDVWSYGVLLWELLTGEVPYKNIDAMAIAYGVGVNQLTLPVPSTCPEPFTKLMHVILKLLTQNIIWSSACCGHWLIKLHRAGAIAQVVIHSQ</sequence>
<dbReference type="WBParaSite" id="nRc.2.0.1.t28218-RA">
    <property type="protein sequence ID" value="nRc.2.0.1.t28218-RA"/>
    <property type="gene ID" value="nRc.2.0.1.g28218"/>
</dbReference>
<dbReference type="SMART" id="SM00220">
    <property type="entry name" value="S_TKc"/>
    <property type="match status" value="1"/>
</dbReference>
<dbReference type="PROSITE" id="PS50011">
    <property type="entry name" value="PROTEIN_KINASE_DOM"/>
    <property type="match status" value="1"/>
</dbReference>
<dbReference type="EC" id="2.7.11.25" evidence="3"/>
<dbReference type="PANTHER" id="PTHR44329">
    <property type="entry name" value="SERINE/THREONINE-PROTEIN KINASE TNNI3K-RELATED"/>
    <property type="match status" value="1"/>
</dbReference>
<feature type="region of interest" description="Disordered" evidence="8">
    <location>
        <begin position="45"/>
        <end position="64"/>
    </location>
</feature>
<feature type="compositionally biased region" description="Polar residues" evidence="8">
    <location>
        <begin position="52"/>
        <end position="61"/>
    </location>
</feature>
<dbReference type="Gene3D" id="3.30.200.20">
    <property type="entry name" value="Phosphorylase Kinase, domain 1"/>
    <property type="match status" value="1"/>
</dbReference>
<comment type="similarity">
    <text evidence="2">Belongs to the protein kinase superfamily. STE Ser/Thr protein kinase family. MAP kinase kinase kinase subfamily.</text>
</comment>
<protein>
    <recommendedName>
        <fullName evidence="3">mitogen-activated protein kinase kinase kinase</fullName>
        <ecNumber evidence="3">2.7.11.25</ecNumber>
    </recommendedName>
</protein>
<dbReference type="Gene3D" id="2.30.30.40">
    <property type="entry name" value="SH3 Domains"/>
    <property type="match status" value="1"/>
</dbReference>
<proteinExistence type="inferred from homology"/>
<reference evidence="12" key="1">
    <citation type="submission" date="2022-11" db="UniProtKB">
        <authorList>
            <consortium name="WormBaseParasite"/>
        </authorList>
    </citation>
    <scope>IDENTIFICATION</scope>
</reference>
<evidence type="ECO:0000256" key="5">
    <source>
        <dbReference type="ARBA" id="ARBA00047559"/>
    </source>
</evidence>
<evidence type="ECO:0000256" key="4">
    <source>
        <dbReference type="ARBA" id="ARBA00022443"/>
    </source>
</evidence>
<evidence type="ECO:0000259" key="9">
    <source>
        <dbReference type="PROSITE" id="PS50002"/>
    </source>
</evidence>
<comment type="catalytic activity">
    <reaction evidence="6">
        <text>L-seryl-[protein] + ATP = O-phospho-L-seryl-[protein] + ADP + H(+)</text>
        <dbReference type="Rhea" id="RHEA:17989"/>
        <dbReference type="Rhea" id="RHEA-COMP:9863"/>
        <dbReference type="Rhea" id="RHEA-COMP:11604"/>
        <dbReference type="ChEBI" id="CHEBI:15378"/>
        <dbReference type="ChEBI" id="CHEBI:29999"/>
        <dbReference type="ChEBI" id="CHEBI:30616"/>
        <dbReference type="ChEBI" id="CHEBI:83421"/>
        <dbReference type="ChEBI" id="CHEBI:456216"/>
        <dbReference type="EC" id="2.7.11.25"/>
    </reaction>
</comment>
<dbReference type="Pfam" id="PF00069">
    <property type="entry name" value="Pkinase"/>
    <property type="match status" value="1"/>
</dbReference>
<dbReference type="InterPro" id="IPR000719">
    <property type="entry name" value="Prot_kinase_dom"/>
</dbReference>
<evidence type="ECO:0000256" key="1">
    <source>
        <dbReference type="ARBA" id="ARBA00001946"/>
    </source>
</evidence>
<dbReference type="InterPro" id="IPR036028">
    <property type="entry name" value="SH3-like_dom_sf"/>
</dbReference>
<dbReference type="Pfam" id="PF00018">
    <property type="entry name" value="SH3_1"/>
    <property type="match status" value="1"/>
</dbReference>